<name>A0A974WHM2_9BACT</name>
<accession>A0A974WHM2</accession>
<dbReference type="PANTHER" id="PTHR10161">
    <property type="entry name" value="TARTRATE-RESISTANT ACID PHOSPHATASE TYPE 5"/>
    <property type="match status" value="1"/>
</dbReference>
<gene>
    <name evidence="7" type="ORF">JR347_05505</name>
</gene>
<dbReference type="PANTHER" id="PTHR10161:SF14">
    <property type="entry name" value="TARTRATE-RESISTANT ACID PHOSPHATASE TYPE 5"/>
    <property type="match status" value="1"/>
</dbReference>
<feature type="domain" description="Bacterial surface antigen (D15)" evidence="6">
    <location>
        <begin position="928"/>
        <end position="1177"/>
    </location>
</feature>
<dbReference type="Gene3D" id="2.40.160.50">
    <property type="entry name" value="membrane protein fhac: a member of the omp85/tpsb transporter family"/>
    <property type="match status" value="1"/>
</dbReference>
<sequence>MKAFSVIFCVFLGVFTFIQSTAQKQVSYTLYLVGDAGKVTDGQTSNFQVISEQINGQNEGLVFLGDNIYQQGMPTAQSESRIAAEEAINAQIELAKKFNGNAYFIPGNHDWAQGRKIGWDQVQRQEDYVEDRLDSANVFIPNDGCPGPVEVNLSDELLLVIIDTQWFLHGWDKPTNEIGGCDFNTPLDVLLALDQILALNTHRKVVVATHHPMYTYGEHGGVFPFKHFLMPPVVGAFYPFYRAVFGSVQDIPNPKYKGMRNALVETLEQYPNVIHVAGHEHSLQYSFNNSIHYIVSGSGSKTTYVKKKGFAEYAESVNGFAKLLFYSDGEVKVEYWRHDGSKAFSKSLMNKPYAPKLTGEEFAKKYDLEDSVYVTHASDQYEAGKGHKRLFGANYRDVWQQDLEVPVFDIGTEHGGLKIVQRGGGQQTKSLRLEAKDGKQYVLRSIEKFAAGAIPPFLRNTFAQDLVQDQISASHPYGAFVVPYLAEAAGIYHTNPQLVFIPDDPRFGKYQATFANTLALYEERPSKDWSDADFFGNSPDIESTSKVLENLQEDNDHYVDQKFVVKSRLFDMIIGDWDRHDDQWRWSEIDEGKGNRYRPIPRDRDQVFFVNEGFFPGIWKRKWALPKFEGFDEDIDWPSGLSFNARYFDRSFLTGLEREDWIEAAEQLKRDLTDEKIESAIKKWPKPIYDLHGERVIRRLKARRDNITESAISHYLFLAKEVDVVGSDKHENFVATRLPNGDVHVQVRKMKKDGDKKHTIFERTFKYDETKEIRLYALGGDDEIEIEGESPKGIKIRVIGGDGDDELDDDSKVGGFGKKNIFYDTKEGNKLKLNSESKNRLSNNEDVNNYNRKAFQYNVLMPLLTGNFNPDDGVYLGGGFVYTNHGFRKEPFKSKHKVLGSYAINTQAYNFNYLGQFTDVIRKWDLETNVSFLVPNFVNNFFGYGNESKFDQDIDETVDVNRAIDYYRLRFEEISYEVGFFRPIGSLARIGITHDFVSWELDQGANENRFVTDVFLPNTNLENEQTVNYMGGGLRLDVDTRKNIKNPVSGLLWTNKINTLYGIDDATDDFHQYNTELSVYHSFKIPAKLTFAARVGWGINFGDYPFFRGQTLGGREQIRGYRKTRFYGDEAFFSNVEARLKLFSVKGYILPATVGILGFHDVGRVWVDGENSDKWHRGIGGGIWIEPFNLTVLSFEVGASEEETLAYVRMGFLF</sequence>
<evidence type="ECO:0000256" key="1">
    <source>
        <dbReference type="ARBA" id="ARBA00004370"/>
    </source>
</evidence>
<keyword evidence="8" id="KW-1185">Reference proteome</keyword>
<dbReference type="KEGG" id="fuv:JR347_05505"/>
<reference evidence="7" key="1">
    <citation type="submission" date="2021-02" db="EMBL/GenBank/DDBJ databases">
        <title>Fulvivirga sp. S481 isolated from sea water.</title>
        <authorList>
            <person name="Bae S.S."/>
            <person name="Baek K."/>
        </authorList>
    </citation>
    <scope>NUCLEOTIDE SEQUENCE</scope>
    <source>
        <strain evidence="7">S481</strain>
    </source>
</reference>
<dbReference type="AlphaFoldDB" id="A0A974WHM2"/>
<evidence type="ECO:0000259" key="5">
    <source>
        <dbReference type="Pfam" id="PF00149"/>
    </source>
</evidence>
<dbReference type="GO" id="GO:0016787">
    <property type="term" value="F:hydrolase activity"/>
    <property type="evidence" value="ECO:0007669"/>
    <property type="project" value="UniProtKB-KW"/>
</dbReference>
<dbReference type="Proteomes" id="UP000662783">
    <property type="component" value="Chromosome"/>
</dbReference>
<proteinExistence type="predicted"/>
<evidence type="ECO:0000256" key="3">
    <source>
        <dbReference type="ARBA" id="ARBA00022801"/>
    </source>
</evidence>
<dbReference type="Pfam" id="PF01103">
    <property type="entry name" value="Omp85"/>
    <property type="match status" value="1"/>
</dbReference>
<protein>
    <submittedName>
        <fullName evidence="7">BamA/TamA family outer membrane protein</fullName>
    </submittedName>
</protein>
<dbReference type="InterPro" id="IPR051558">
    <property type="entry name" value="Metallophosphoesterase_PAP"/>
</dbReference>
<evidence type="ECO:0000259" key="6">
    <source>
        <dbReference type="Pfam" id="PF01103"/>
    </source>
</evidence>
<dbReference type="GO" id="GO:0019867">
    <property type="term" value="C:outer membrane"/>
    <property type="evidence" value="ECO:0007669"/>
    <property type="project" value="InterPro"/>
</dbReference>
<comment type="subcellular location">
    <subcellularLocation>
        <location evidence="1">Membrane</location>
    </subcellularLocation>
</comment>
<dbReference type="SUPFAM" id="SSF56300">
    <property type="entry name" value="Metallo-dependent phosphatases"/>
    <property type="match status" value="1"/>
</dbReference>
<evidence type="ECO:0000256" key="2">
    <source>
        <dbReference type="ARBA" id="ARBA00022729"/>
    </source>
</evidence>
<dbReference type="InterPro" id="IPR000184">
    <property type="entry name" value="Bac_surfAg_D15"/>
</dbReference>
<keyword evidence="4" id="KW-0472">Membrane</keyword>
<evidence type="ECO:0000313" key="7">
    <source>
        <dbReference type="EMBL" id="QSE98536.1"/>
    </source>
</evidence>
<dbReference type="InterPro" id="IPR004843">
    <property type="entry name" value="Calcineurin-like_PHP"/>
</dbReference>
<dbReference type="Pfam" id="PF00149">
    <property type="entry name" value="Metallophos"/>
    <property type="match status" value="1"/>
</dbReference>
<dbReference type="RefSeq" id="WP_205723050.1">
    <property type="nucleotide sequence ID" value="NZ_CP070608.1"/>
</dbReference>
<organism evidence="7 8">
    <name type="scientific">Fulvivirga lutea</name>
    <dbReference type="NCBI Taxonomy" id="2810512"/>
    <lineage>
        <taxon>Bacteria</taxon>
        <taxon>Pseudomonadati</taxon>
        <taxon>Bacteroidota</taxon>
        <taxon>Cytophagia</taxon>
        <taxon>Cytophagales</taxon>
        <taxon>Fulvivirgaceae</taxon>
        <taxon>Fulvivirga</taxon>
    </lineage>
</organism>
<dbReference type="Gene3D" id="3.60.21.10">
    <property type="match status" value="1"/>
</dbReference>
<dbReference type="InterPro" id="IPR029052">
    <property type="entry name" value="Metallo-depent_PP-like"/>
</dbReference>
<feature type="domain" description="Calcineurin-like phosphoesterase" evidence="5">
    <location>
        <begin position="30"/>
        <end position="236"/>
    </location>
</feature>
<dbReference type="EMBL" id="CP070608">
    <property type="protein sequence ID" value="QSE98536.1"/>
    <property type="molecule type" value="Genomic_DNA"/>
</dbReference>
<keyword evidence="2" id="KW-0732">Signal</keyword>
<keyword evidence="3" id="KW-0378">Hydrolase</keyword>
<evidence type="ECO:0000313" key="8">
    <source>
        <dbReference type="Proteomes" id="UP000662783"/>
    </source>
</evidence>
<evidence type="ECO:0000256" key="4">
    <source>
        <dbReference type="ARBA" id="ARBA00023136"/>
    </source>
</evidence>